<organism evidence="1 2">
    <name type="scientific">Armillaria luteobubalina</name>
    <dbReference type="NCBI Taxonomy" id="153913"/>
    <lineage>
        <taxon>Eukaryota</taxon>
        <taxon>Fungi</taxon>
        <taxon>Dikarya</taxon>
        <taxon>Basidiomycota</taxon>
        <taxon>Agaricomycotina</taxon>
        <taxon>Agaricomycetes</taxon>
        <taxon>Agaricomycetidae</taxon>
        <taxon>Agaricales</taxon>
        <taxon>Marasmiineae</taxon>
        <taxon>Physalacriaceae</taxon>
        <taxon>Armillaria</taxon>
    </lineage>
</organism>
<sequence>MTSSNESTSAFLGNLMSRYDGISTYSLSPELSMLVSSNVAPTTFQATELKASIDNLDGPITKLQNELKDIRHDCHVALSPIHHLPAEVLVEILCWTPKSNIELCNTLNNYQSFFVHGFNVFKISKGSWYLGQISCLLNPEDIRIPAPGKGMIALLN</sequence>
<evidence type="ECO:0008006" key="3">
    <source>
        <dbReference type="Google" id="ProtNLM"/>
    </source>
</evidence>
<dbReference type="Proteomes" id="UP001175228">
    <property type="component" value="Unassembled WGS sequence"/>
</dbReference>
<proteinExistence type="predicted"/>
<keyword evidence="2" id="KW-1185">Reference proteome</keyword>
<name>A0AA39P4M4_9AGAR</name>
<protein>
    <recommendedName>
        <fullName evidence="3">F-box domain-containing protein</fullName>
    </recommendedName>
</protein>
<dbReference type="EMBL" id="JAUEPU010000109">
    <property type="protein sequence ID" value="KAK0477513.1"/>
    <property type="molecule type" value="Genomic_DNA"/>
</dbReference>
<evidence type="ECO:0000313" key="2">
    <source>
        <dbReference type="Proteomes" id="UP001175228"/>
    </source>
</evidence>
<comment type="caution">
    <text evidence="1">The sequence shown here is derived from an EMBL/GenBank/DDBJ whole genome shotgun (WGS) entry which is preliminary data.</text>
</comment>
<reference evidence="1" key="1">
    <citation type="submission" date="2023-06" db="EMBL/GenBank/DDBJ databases">
        <authorList>
            <consortium name="Lawrence Berkeley National Laboratory"/>
            <person name="Ahrendt S."/>
            <person name="Sahu N."/>
            <person name="Indic B."/>
            <person name="Wong-Bajracharya J."/>
            <person name="Merenyi Z."/>
            <person name="Ke H.-M."/>
            <person name="Monk M."/>
            <person name="Kocsube S."/>
            <person name="Drula E."/>
            <person name="Lipzen A."/>
            <person name="Balint B."/>
            <person name="Henrissat B."/>
            <person name="Andreopoulos B."/>
            <person name="Martin F.M."/>
            <person name="Harder C.B."/>
            <person name="Rigling D."/>
            <person name="Ford K.L."/>
            <person name="Foster G.D."/>
            <person name="Pangilinan J."/>
            <person name="Papanicolaou A."/>
            <person name="Barry K."/>
            <person name="LaButti K."/>
            <person name="Viragh M."/>
            <person name="Koriabine M."/>
            <person name="Yan M."/>
            <person name="Riley R."/>
            <person name="Champramary S."/>
            <person name="Plett K.L."/>
            <person name="Tsai I.J."/>
            <person name="Slot J."/>
            <person name="Sipos G."/>
            <person name="Plett J."/>
            <person name="Nagy L.G."/>
            <person name="Grigoriev I.V."/>
        </authorList>
    </citation>
    <scope>NUCLEOTIDE SEQUENCE</scope>
    <source>
        <strain evidence="1">HWK02</strain>
    </source>
</reference>
<evidence type="ECO:0000313" key="1">
    <source>
        <dbReference type="EMBL" id="KAK0477513.1"/>
    </source>
</evidence>
<dbReference type="AlphaFoldDB" id="A0AA39P4M4"/>
<accession>A0AA39P4M4</accession>
<gene>
    <name evidence="1" type="ORF">EDD18DRAFT_1365417</name>
</gene>